<keyword evidence="1" id="KW-1133">Transmembrane helix</keyword>
<feature type="transmembrane region" description="Helical" evidence="1">
    <location>
        <begin position="119"/>
        <end position="147"/>
    </location>
</feature>
<keyword evidence="3" id="KW-1185">Reference proteome</keyword>
<gene>
    <name evidence="2" type="ORF">AVEN_228425_1</name>
</gene>
<proteinExistence type="predicted"/>
<dbReference type="AlphaFoldDB" id="A0A4Y2Q993"/>
<organism evidence="2 3">
    <name type="scientific">Araneus ventricosus</name>
    <name type="common">Orbweaver spider</name>
    <name type="synonym">Epeira ventricosa</name>
    <dbReference type="NCBI Taxonomy" id="182803"/>
    <lineage>
        <taxon>Eukaryota</taxon>
        <taxon>Metazoa</taxon>
        <taxon>Ecdysozoa</taxon>
        <taxon>Arthropoda</taxon>
        <taxon>Chelicerata</taxon>
        <taxon>Arachnida</taxon>
        <taxon>Araneae</taxon>
        <taxon>Araneomorphae</taxon>
        <taxon>Entelegynae</taxon>
        <taxon>Araneoidea</taxon>
        <taxon>Araneidae</taxon>
        <taxon>Araneus</taxon>
    </lineage>
</organism>
<protein>
    <submittedName>
        <fullName evidence="2">Uncharacterized protein</fullName>
    </submittedName>
</protein>
<comment type="caution">
    <text evidence="2">The sequence shown here is derived from an EMBL/GenBank/DDBJ whole genome shotgun (WGS) entry which is preliminary data.</text>
</comment>
<evidence type="ECO:0000256" key="1">
    <source>
        <dbReference type="SAM" id="Phobius"/>
    </source>
</evidence>
<dbReference type="EMBL" id="BGPR01013143">
    <property type="protein sequence ID" value="GBN59430.1"/>
    <property type="molecule type" value="Genomic_DNA"/>
</dbReference>
<sequence>MDKFYGIKTDLQDVCPPSSSSTIIIIDREADLKLVNTSRFMSIVGIPGLKREGGKPIRNILRKLIIILFQSAYTAAGVNEKDQNLRKLIKEISFNLRCSDDTKREGKLLLEFIMSKEKLIFLANGIFCFTKSFLLASASVFLSYNLLLLQLDTKEM</sequence>
<accession>A0A4Y2Q993</accession>
<keyword evidence="1" id="KW-0812">Transmembrane</keyword>
<dbReference type="OrthoDB" id="6425914at2759"/>
<keyword evidence="1" id="KW-0472">Membrane</keyword>
<name>A0A4Y2Q993_ARAVE</name>
<reference evidence="2 3" key="1">
    <citation type="journal article" date="2019" name="Sci. Rep.">
        <title>Orb-weaving spider Araneus ventricosus genome elucidates the spidroin gene catalogue.</title>
        <authorList>
            <person name="Kono N."/>
            <person name="Nakamura H."/>
            <person name="Ohtoshi R."/>
            <person name="Moran D.A.P."/>
            <person name="Shinohara A."/>
            <person name="Yoshida Y."/>
            <person name="Fujiwara M."/>
            <person name="Mori M."/>
            <person name="Tomita M."/>
            <person name="Arakawa K."/>
        </authorList>
    </citation>
    <scope>NUCLEOTIDE SEQUENCE [LARGE SCALE GENOMIC DNA]</scope>
</reference>
<dbReference type="Proteomes" id="UP000499080">
    <property type="component" value="Unassembled WGS sequence"/>
</dbReference>
<evidence type="ECO:0000313" key="2">
    <source>
        <dbReference type="EMBL" id="GBN59430.1"/>
    </source>
</evidence>
<evidence type="ECO:0000313" key="3">
    <source>
        <dbReference type="Proteomes" id="UP000499080"/>
    </source>
</evidence>